<sequence>MSPTTSLTSLVVVHPHSSKPLTSLSRNLWVPSGARGVFGGQVIAQSLLAASSTISSPLGLHSTHCYFLLPAHAQPTIEYRVEKLRDGKSYASRLVRAWQGDREVFVLLASYTLPPTILPSGLGNRVAETENEAKDDGLKVSNSLRFSSPPSTTSSATVKNVTPASSPIEDRRTSKRESSSSNNNNPGFQEKYQVPFAEDLLPWEECEEEAVRWQKWMDERGDKFKGNTKTFLEEYIRERRESPVSIARALTREHDISANHHVRMSWLRARLDPSEKPNEETVKAMIAYMTDFQFIGTASRSVGLHQSSTPRLGMLASLDHSIHFYPFPSNFDPSAPLLHVMESQVVDVASGRGTVKGYVYTQDGVLVAVTSQEGVVRADLRGLEAKGLVEGGAVEDDESERKGKRKTVKAKL</sequence>
<dbReference type="Gene3D" id="2.40.160.210">
    <property type="entry name" value="Acyl-CoA thioesterase, double hotdog domain"/>
    <property type="match status" value="1"/>
</dbReference>
<evidence type="ECO:0000256" key="1">
    <source>
        <dbReference type="ARBA" id="ARBA00006538"/>
    </source>
</evidence>
<dbReference type="GO" id="GO:0005782">
    <property type="term" value="C:peroxisomal matrix"/>
    <property type="evidence" value="ECO:0007669"/>
    <property type="project" value="UniProtKB-SubCell"/>
</dbReference>
<accession>A0A5M6C7J2</accession>
<dbReference type="GeneID" id="43585981"/>
<gene>
    <name evidence="6" type="ORF">CI109_103628</name>
</gene>
<name>A0A5M6C7J2_9TREE</name>
<dbReference type="GO" id="GO:0009062">
    <property type="term" value="P:fatty acid catabolic process"/>
    <property type="evidence" value="ECO:0007669"/>
    <property type="project" value="TreeGrafter"/>
</dbReference>
<organism evidence="6 7">
    <name type="scientific">Kwoniella shandongensis</name>
    <dbReference type="NCBI Taxonomy" id="1734106"/>
    <lineage>
        <taxon>Eukaryota</taxon>
        <taxon>Fungi</taxon>
        <taxon>Dikarya</taxon>
        <taxon>Basidiomycota</taxon>
        <taxon>Agaricomycotina</taxon>
        <taxon>Tremellomycetes</taxon>
        <taxon>Tremellales</taxon>
        <taxon>Cryptococcaceae</taxon>
        <taxon>Kwoniella</taxon>
    </lineage>
</organism>
<dbReference type="SUPFAM" id="SSF54637">
    <property type="entry name" value="Thioesterase/thiol ester dehydrase-isomerase"/>
    <property type="match status" value="2"/>
</dbReference>
<keyword evidence="2" id="KW-0378">Hydrolase</keyword>
<dbReference type="InterPro" id="IPR049450">
    <property type="entry name" value="ACOT8-like_C"/>
</dbReference>
<feature type="region of interest" description="Disordered" evidence="3">
    <location>
        <begin position="392"/>
        <end position="412"/>
    </location>
</feature>
<dbReference type="InterPro" id="IPR049449">
    <property type="entry name" value="TesB_ACOT8-like_N"/>
</dbReference>
<dbReference type="InterPro" id="IPR042171">
    <property type="entry name" value="Acyl-CoA_hotdog"/>
</dbReference>
<dbReference type="PANTHER" id="PTHR11066:SF34">
    <property type="entry name" value="ACYL-COENZYME A THIOESTERASE 8"/>
    <property type="match status" value="1"/>
</dbReference>
<dbReference type="OrthoDB" id="68328at2759"/>
<keyword evidence="7" id="KW-1185">Reference proteome</keyword>
<feature type="region of interest" description="Disordered" evidence="3">
    <location>
        <begin position="120"/>
        <end position="191"/>
    </location>
</feature>
<feature type="domain" description="Acyl-CoA thioesterase-like C-terminal" evidence="5">
    <location>
        <begin position="258"/>
        <end position="376"/>
    </location>
</feature>
<feature type="compositionally biased region" description="Basic and acidic residues" evidence="3">
    <location>
        <begin position="168"/>
        <end position="178"/>
    </location>
</feature>
<reference evidence="6" key="2">
    <citation type="submission" date="2024-01" db="EMBL/GenBank/DDBJ databases">
        <title>Comparative genomics of Cryptococcus and Kwoniella reveals pathogenesis evolution and contrasting modes of karyotype evolution via chromosome fusion or intercentromeric recombination.</title>
        <authorList>
            <person name="Coelho M.A."/>
            <person name="David-Palma M."/>
            <person name="Shea T."/>
            <person name="Bowers K."/>
            <person name="McGinley-Smith S."/>
            <person name="Mohammad A.W."/>
            <person name="Gnirke A."/>
            <person name="Yurkov A.M."/>
            <person name="Nowrousian M."/>
            <person name="Sun S."/>
            <person name="Cuomo C.A."/>
            <person name="Heitman J."/>
        </authorList>
    </citation>
    <scope>NUCLEOTIDE SEQUENCE</scope>
    <source>
        <strain evidence="6">CBS 12478</strain>
    </source>
</reference>
<dbReference type="Pfam" id="PF20789">
    <property type="entry name" value="4HBT_3C"/>
    <property type="match status" value="1"/>
</dbReference>
<feature type="domain" description="Acyl-CoA thioesterase-like N-terminal HotDog" evidence="4">
    <location>
        <begin position="29"/>
        <end position="111"/>
    </location>
</feature>
<feature type="compositionally biased region" description="Basic residues" evidence="3">
    <location>
        <begin position="402"/>
        <end position="412"/>
    </location>
</feature>
<dbReference type="InterPro" id="IPR029069">
    <property type="entry name" value="HotDog_dom_sf"/>
</dbReference>
<dbReference type="GO" id="GO:0047617">
    <property type="term" value="F:fatty acyl-CoA hydrolase activity"/>
    <property type="evidence" value="ECO:0007669"/>
    <property type="project" value="InterPro"/>
</dbReference>
<evidence type="ECO:0000259" key="4">
    <source>
        <dbReference type="Pfam" id="PF13622"/>
    </source>
</evidence>
<evidence type="ECO:0000259" key="5">
    <source>
        <dbReference type="Pfam" id="PF20789"/>
    </source>
</evidence>
<comment type="similarity">
    <text evidence="1">Belongs to the C/M/P thioester hydrolase family.</text>
</comment>
<proteinExistence type="inferred from homology"/>
<dbReference type="PANTHER" id="PTHR11066">
    <property type="entry name" value="ACYL-COA THIOESTERASE"/>
    <property type="match status" value="1"/>
</dbReference>
<dbReference type="GO" id="GO:0006637">
    <property type="term" value="P:acyl-CoA metabolic process"/>
    <property type="evidence" value="ECO:0007669"/>
    <property type="project" value="InterPro"/>
</dbReference>
<dbReference type="CDD" id="cd03444">
    <property type="entry name" value="Thioesterase_II_repeat1"/>
    <property type="match status" value="1"/>
</dbReference>
<dbReference type="AlphaFoldDB" id="A0A5M6C7J2"/>
<feature type="compositionally biased region" description="Polar residues" evidence="3">
    <location>
        <begin position="156"/>
        <end position="165"/>
    </location>
</feature>
<dbReference type="CDD" id="cd03445">
    <property type="entry name" value="Thioesterase_II_repeat2"/>
    <property type="match status" value="1"/>
</dbReference>
<dbReference type="EMBL" id="CP144056">
    <property type="protein sequence ID" value="WWD19170.1"/>
    <property type="molecule type" value="Genomic_DNA"/>
</dbReference>
<dbReference type="KEGG" id="ksn:43585981"/>
<protein>
    <submittedName>
        <fullName evidence="6">Acyl-CoA thioesterase II</fullName>
    </submittedName>
</protein>
<dbReference type="Gene3D" id="3.10.129.10">
    <property type="entry name" value="Hotdog Thioesterase"/>
    <property type="match status" value="1"/>
</dbReference>
<evidence type="ECO:0000313" key="7">
    <source>
        <dbReference type="Proteomes" id="UP000322225"/>
    </source>
</evidence>
<dbReference type="InterPro" id="IPR003703">
    <property type="entry name" value="Acyl_CoA_thio"/>
</dbReference>
<evidence type="ECO:0000256" key="2">
    <source>
        <dbReference type="ARBA" id="ARBA00022801"/>
    </source>
</evidence>
<evidence type="ECO:0000313" key="6">
    <source>
        <dbReference type="EMBL" id="WWD19170.1"/>
    </source>
</evidence>
<dbReference type="Proteomes" id="UP000322225">
    <property type="component" value="Chromosome 6"/>
</dbReference>
<reference evidence="6" key="1">
    <citation type="submission" date="2017-08" db="EMBL/GenBank/DDBJ databases">
        <authorList>
            <person name="Cuomo C."/>
            <person name="Billmyre B."/>
            <person name="Heitman J."/>
        </authorList>
    </citation>
    <scope>NUCLEOTIDE SEQUENCE</scope>
    <source>
        <strain evidence="6">CBS 12478</strain>
    </source>
</reference>
<dbReference type="Pfam" id="PF13622">
    <property type="entry name" value="4HBT_3"/>
    <property type="match status" value="1"/>
</dbReference>
<evidence type="ECO:0000256" key="3">
    <source>
        <dbReference type="SAM" id="MobiDB-lite"/>
    </source>
</evidence>
<feature type="compositionally biased region" description="Basic and acidic residues" evidence="3">
    <location>
        <begin position="127"/>
        <end position="138"/>
    </location>
</feature>
<dbReference type="RefSeq" id="XP_031864036.1">
    <property type="nucleotide sequence ID" value="XM_032001873.1"/>
</dbReference>